<feature type="region of interest" description="Disordered" evidence="1">
    <location>
        <begin position="249"/>
        <end position="281"/>
    </location>
</feature>
<evidence type="ECO:0000313" key="4">
    <source>
        <dbReference type="Proteomes" id="UP001152888"/>
    </source>
</evidence>
<dbReference type="PROSITE" id="PS51029">
    <property type="entry name" value="MADF"/>
    <property type="match status" value="1"/>
</dbReference>
<dbReference type="SMART" id="SM00595">
    <property type="entry name" value="MADF"/>
    <property type="match status" value="1"/>
</dbReference>
<dbReference type="AlphaFoldDB" id="A0A9P0K6D4"/>
<dbReference type="Proteomes" id="UP001152888">
    <property type="component" value="Unassembled WGS sequence"/>
</dbReference>
<evidence type="ECO:0000256" key="1">
    <source>
        <dbReference type="SAM" id="MobiDB-lite"/>
    </source>
</evidence>
<protein>
    <recommendedName>
        <fullName evidence="2">MADF domain-containing protein</fullName>
    </recommendedName>
</protein>
<accession>A0A9P0K6D4</accession>
<evidence type="ECO:0000259" key="2">
    <source>
        <dbReference type="PROSITE" id="PS51029"/>
    </source>
</evidence>
<feature type="region of interest" description="Disordered" evidence="1">
    <location>
        <begin position="140"/>
        <end position="176"/>
    </location>
</feature>
<gene>
    <name evidence="3" type="ORF">ACAOBT_LOCUS7747</name>
</gene>
<reference evidence="3" key="1">
    <citation type="submission" date="2022-03" db="EMBL/GenBank/DDBJ databases">
        <authorList>
            <person name="Sayadi A."/>
        </authorList>
    </citation>
    <scope>NUCLEOTIDE SEQUENCE</scope>
</reference>
<feature type="region of interest" description="Disordered" evidence="1">
    <location>
        <begin position="105"/>
        <end position="124"/>
    </location>
</feature>
<dbReference type="InterPro" id="IPR006578">
    <property type="entry name" value="MADF-dom"/>
</dbReference>
<feature type="compositionally biased region" description="Polar residues" evidence="1">
    <location>
        <begin position="140"/>
        <end position="158"/>
    </location>
</feature>
<dbReference type="OrthoDB" id="8190343at2759"/>
<dbReference type="EMBL" id="CAKOFQ010006751">
    <property type="protein sequence ID" value="CAH1968262.1"/>
    <property type="molecule type" value="Genomic_DNA"/>
</dbReference>
<dbReference type="Pfam" id="PF10545">
    <property type="entry name" value="MADF_DNA_bdg"/>
    <property type="match status" value="1"/>
</dbReference>
<feature type="compositionally biased region" description="Basic and acidic residues" evidence="1">
    <location>
        <begin position="159"/>
        <end position="171"/>
    </location>
</feature>
<keyword evidence="4" id="KW-1185">Reference proteome</keyword>
<name>A0A9P0K6D4_ACAOB</name>
<feature type="domain" description="MADF" evidence="2">
    <location>
        <begin position="10"/>
        <end position="100"/>
    </location>
</feature>
<evidence type="ECO:0000313" key="3">
    <source>
        <dbReference type="EMBL" id="CAH1968262.1"/>
    </source>
</evidence>
<comment type="caution">
    <text evidence="3">The sequence shown here is derived from an EMBL/GenBank/DDBJ whole genome shotgun (WGS) entry which is preliminary data.</text>
</comment>
<sequence>MKWSEEETMRFVELYSEKECLWKKSSVNYRNKNMRKAAEEDIVNRMGKEGFGVTELKQKIKIMRTTYNQEALKVKKSKKSGGKPDDIYVPTVKWFRQMEEIMDSSTAENETESIETEIAPPSENEQGLLEEQVIEEPSPTLLQTPTRPSTSKTCSRVESTGKKGSRVEAGSKNKKPRLQALTEAVAEVRKAQETLITSQSISDNEAFGKFIAASLDKLPPADSIMAQGALQRVIQKYRLNALNKSSSASEASTLTAIQSPTLSRDSPPATTPAYSTDHPIMNEDTVANDDAAIADIISQAWNLTN</sequence>
<proteinExistence type="predicted"/>
<organism evidence="3 4">
    <name type="scientific">Acanthoscelides obtectus</name>
    <name type="common">Bean weevil</name>
    <name type="synonym">Bruchus obtectus</name>
    <dbReference type="NCBI Taxonomy" id="200917"/>
    <lineage>
        <taxon>Eukaryota</taxon>
        <taxon>Metazoa</taxon>
        <taxon>Ecdysozoa</taxon>
        <taxon>Arthropoda</taxon>
        <taxon>Hexapoda</taxon>
        <taxon>Insecta</taxon>
        <taxon>Pterygota</taxon>
        <taxon>Neoptera</taxon>
        <taxon>Endopterygota</taxon>
        <taxon>Coleoptera</taxon>
        <taxon>Polyphaga</taxon>
        <taxon>Cucujiformia</taxon>
        <taxon>Chrysomeloidea</taxon>
        <taxon>Chrysomelidae</taxon>
        <taxon>Bruchinae</taxon>
        <taxon>Bruchini</taxon>
        <taxon>Acanthoscelides</taxon>
    </lineage>
</organism>
<dbReference type="PANTHER" id="PTHR21505">
    <property type="entry name" value="MADF DOMAIN-CONTAINING PROTEIN-RELATED"/>
    <property type="match status" value="1"/>
</dbReference>
<dbReference type="PANTHER" id="PTHR21505:SF12">
    <property type="entry name" value="MADF DOMAIN-CONTAINING PROTEIN-RELATED"/>
    <property type="match status" value="1"/>
</dbReference>